<proteinExistence type="inferred from homology"/>
<sequence length="261" mass="29736">MKPLLSKLTKLLEEEYVKLKGARKQIKFLRDELGAMNATLHMLADAEHLSPEMRLWRDRIRELAYDLEDCIDAFVARVDSGHDGQTGFKKYFRKLKRLKARHEIANQIKELKACVVEASKRHKRYKSVEMRSNSSTYCAVDPRLAALYVEIDELVGIDGPKKHIIEWLTMETNASSAKLRVLSIVGCGGLGKTTLANQVYQSVKSQFSCTAFVTVSRNPDVKKILRDMSKEVVFLIIYWTMMGSNLLTNSGNTYERKGTLL</sequence>
<dbReference type="Gene3D" id="3.40.50.300">
    <property type="entry name" value="P-loop containing nucleotide triphosphate hydrolases"/>
    <property type="match status" value="1"/>
</dbReference>
<dbReference type="EMBL" id="OZ075138">
    <property type="protein sequence ID" value="CAL5010482.1"/>
    <property type="molecule type" value="Genomic_DNA"/>
</dbReference>
<dbReference type="SUPFAM" id="SSF52540">
    <property type="entry name" value="P-loop containing nucleoside triphosphate hydrolases"/>
    <property type="match status" value="1"/>
</dbReference>
<dbReference type="CDD" id="cd14798">
    <property type="entry name" value="RX-CC_like"/>
    <property type="match status" value="1"/>
</dbReference>
<gene>
    <name evidence="9" type="ORF">URODEC1_LOCUS70026</name>
</gene>
<name>A0ABC9BXE5_9POAL</name>
<evidence type="ECO:0000259" key="7">
    <source>
        <dbReference type="Pfam" id="PF00931"/>
    </source>
</evidence>
<keyword evidence="6" id="KW-0175">Coiled coil</keyword>
<evidence type="ECO:0000313" key="10">
    <source>
        <dbReference type="Proteomes" id="UP001497457"/>
    </source>
</evidence>
<dbReference type="PANTHER" id="PTHR19338">
    <property type="entry name" value="TRANSLOCASE OF INNER MITOCHONDRIAL MEMBRANE 13 HOMOLOG"/>
    <property type="match status" value="1"/>
</dbReference>
<evidence type="ECO:0000313" key="9">
    <source>
        <dbReference type="EMBL" id="CAL5010482.1"/>
    </source>
</evidence>
<dbReference type="PANTHER" id="PTHR19338:SF65">
    <property type="entry name" value="OS06G0163900 PROTEIN"/>
    <property type="match status" value="1"/>
</dbReference>
<keyword evidence="2" id="KW-0433">Leucine-rich repeat</keyword>
<evidence type="ECO:0000256" key="4">
    <source>
        <dbReference type="ARBA" id="ARBA00022741"/>
    </source>
</evidence>
<dbReference type="Pfam" id="PF00931">
    <property type="entry name" value="NB-ARC"/>
    <property type="match status" value="1"/>
</dbReference>
<dbReference type="Gene3D" id="1.20.5.4130">
    <property type="match status" value="1"/>
</dbReference>
<evidence type="ECO:0000256" key="6">
    <source>
        <dbReference type="SAM" id="Coils"/>
    </source>
</evidence>
<dbReference type="GO" id="GO:0006952">
    <property type="term" value="P:defense response"/>
    <property type="evidence" value="ECO:0007669"/>
    <property type="project" value="UniProtKB-KW"/>
</dbReference>
<protein>
    <submittedName>
        <fullName evidence="9">Uncharacterized protein</fullName>
    </submittedName>
</protein>
<feature type="domain" description="NB-ARC" evidence="7">
    <location>
        <begin position="161"/>
        <end position="232"/>
    </location>
</feature>
<dbReference type="InterPro" id="IPR041118">
    <property type="entry name" value="Rx_N"/>
</dbReference>
<evidence type="ECO:0000256" key="3">
    <source>
        <dbReference type="ARBA" id="ARBA00022737"/>
    </source>
</evidence>
<dbReference type="GO" id="GO:0000166">
    <property type="term" value="F:nucleotide binding"/>
    <property type="evidence" value="ECO:0007669"/>
    <property type="project" value="UniProtKB-KW"/>
</dbReference>
<dbReference type="AlphaFoldDB" id="A0ABC9BXE5"/>
<evidence type="ECO:0000259" key="8">
    <source>
        <dbReference type="Pfam" id="PF18052"/>
    </source>
</evidence>
<feature type="coiled-coil region" evidence="6">
    <location>
        <begin position="12"/>
        <end position="39"/>
    </location>
</feature>
<keyword evidence="5" id="KW-0611">Plant defense</keyword>
<reference evidence="9 10" key="2">
    <citation type="submission" date="2024-10" db="EMBL/GenBank/DDBJ databases">
        <authorList>
            <person name="Ryan C."/>
        </authorList>
    </citation>
    <scope>NUCLEOTIDE SEQUENCE [LARGE SCALE GENOMIC DNA]</scope>
</reference>
<evidence type="ECO:0000256" key="2">
    <source>
        <dbReference type="ARBA" id="ARBA00022614"/>
    </source>
</evidence>
<keyword evidence="3" id="KW-0677">Repeat</keyword>
<evidence type="ECO:0000256" key="5">
    <source>
        <dbReference type="ARBA" id="ARBA00022821"/>
    </source>
</evidence>
<reference evidence="10" key="1">
    <citation type="submission" date="2024-06" db="EMBL/GenBank/DDBJ databases">
        <authorList>
            <person name="Ryan C."/>
        </authorList>
    </citation>
    <scope>NUCLEOTIDE SEQUENCE [LARGE SCALE GENOMIC DNA]</scope>
</reference>
<dbReference type="Proteomes" id="UP001497457">
    <property type="component" value="Chromosome 28b"/>
</dbReference>
<keyword evidence="10" id="KW-1185">Reference proteome</keyword>
<accession>A0ABC9BXE5</accession>
<organism evidence="9 10">
    <name type="scientific">Urochloa decumbens</name>
    <dbReference type="NCBI Taxonomy" id="240449"/>
    <lineage>
        <taxon>Eukaryota</taxon>
        <taxon>Viridiplantae</taxon>
        <taxon>Streptophyta</taxon>
        <taxon>Embryophyta</taxon>
        <taxon>Tracheophyta</taxon>
        <taxon>Spermatophyta</taxon>
        <taxon>Magnoliopsida</taxon>
        <taxon>Liliopsida</taxon>
        <taxon>Poales</taxon>
        <taxon>Poaceae</taxon>
        <taxon>PACMAD clade</taxon>
        <taxon>Panicoideae</taxon>
        <taxon>Panicodae</taxon>
        <taxon>Paniceae</taxon>
        <taxon>Melinidinae</taxon>
        <taxon>Urochloa</taxon>
    </lineage>
</organism>
<comment type="similarity">
    <text evidence="1">Belongs to the disease resistance NB-LRR family.</text>
</comment>
<dbReference type="InterPro" id="IPR038005">
    <property type="entry name" value="RX-like_CC"/>
</dbReference>
<evidence type="ECO:0000256" key="1">
    <source>
        <dbReference type="ARBA" id="ARBA00008894"/>
    </source>
</evidence>
<dbReference type="Pfam" id="PF18052">
    <property type="entry name" value="Rx_N"/>
    <property type="match status" value="1"/>
</dbReference>
<feature type="domain" description="Disease resistance N-terminal" evidence="8">
    <location>
        <begin position="1"/>
        <end position="89"/>
    </location>
</feature>
<dbReference type="InterPro" id="IPR027417">
    <property type="entry name" value="P-loop_NTPase"/>
</dbReference>
<dbReference type="InterPro" id="IPR002182">
    <property type="entry name" value="NB-ARC"/>
</dbReference>
<keyword evidence="4" id="KW-0547">Nucleotide-binding</keyword>